<dbReference type="PANTHER" id="PTHR13108:SF10">
    <property type="entry name" value="CONDENSIN COMPLEX SUBUNIT 2"/>
    <property type="match status" value="1"/>
</dbReference>
<keyword evidence="3" id="KW-1185">Reference proteome</keyword>
<evidence type="ECO:0000313" key="2">
    <source>
        <dbReference type="EMBL" id="PON91914.1"/>
    </source>
</evidence>
<feature type="region of interest" description="Disordered" evidence="1">
    <location>
        <begin position="328"/>
        <end position="349"/>
    </location>
</feature>
<dbReference type="AlphaFoldDB" id="A0A2P5F288"/>
<accession>A0A2P5F288</accession>
<protein>
    <submittedName>
        <fullName evidence="2">Condensin complex subunit 2/barren</fullName>
    </submittedName>
</protein>
<evidence type="ECO:0000313" key="3">
    <source>
        <dbReference type="Proteomes" id="UP000237000"/>
    </source>
</evidence>
<dbReference type="GO" id="GO:0003682">
    <property type="term" value="F:chromatin binding"/>
    <property type="evidence" value="ECO:0007669"/>
    <property type="project" value="TreeGrafter"/>
</dbReference>
<dbReference type="Pfam" id="PF05786">
    <property type="entry name" value="Cnd2"/>
    <property type="match status" value="2"/>
</dbReference>
<dbReference type="GO" id="GO:0007076">
    <property type="term" value="P:mitotic chromosome condensation"/>
    <property type="evidence" value="ECO:0007669"/>
    <property type="project" value="InterPro"/>
</dbReference>
<dbReference type="InParanoid" id="A0A2P5F288"/>
<gene>
    <name evidence="2" type="ORF">TorRG33x02_122450</name>
</gene>
<dbReference type="PANTHER" id="PTHR13108">
    <property type="entry name" value="CONDENSIN COMPLEX SUBUNIT 2"/>
    <property type="match status" value="1"/>
</dbReference>
<feature type="compositionally biased region" description="Basic and acidic residues" evidence="1">
    <location>
        <begin position="91"/>
        <end position="101"/>
    </location>
</feature>
<comment type="caution">
    <text evidence="2">The sequence shown here is derived from an EMBL/GenBank/DDBJ whole genome shotgun (WGS) entry which is preliminary data.</text>
</comment>
<dbReference type="OrthoDB" id="362021at2759"/>
<feature type="region of interest" description="Disordered" evidence="1">
    <location>
        <begin position="77"/>
        <end position="101"/>
    </location>
</feature>
<dbReference type="InterPro" id="IPR022816">
    <property type="entry name" value="Condensin_barren_su2"/>
</dbReference>
<evidence type="ECO:0000256" key="1">
    <source>
        <dbReference type="SAM" id="MobiDB-lite"/>
    </source>
</evidence>
<organism evidence="2 3">
    <name type="scientific">Trema orientale</name>
    <name type="common">Charcoal tree</name>
    <name type="synonym">Celtis orientalis</name>
    <dbReference type="NCBI Taxonomy" id="63057"/>
    <lineage>
        <taxon>Eukaryota</taxon>
        <taxon>Viridiplantae</taxon>
        <taxon>Streptophyta</taxon>
        <taxon>Embryophyta</taxon>
        <taxon>Tracheophyta</taxon>
        <taxon>Spermatophyta</taxon>
        <taxon>Magnoliopsida</taxon>
        <taxon>eudicotyledons</taxon>
        <taxon>Gunneridae</taxon>
        <taxon>Pentapetalae</taxon>
        <taxon>rosids</taxon>
        <taxon>fabids</taxon>
        <taxon>Rosales</taxon>
        <taxon>Cannabaceae</taxon>
        <taxon>Trema</taxon>
    </lineage>
</organism>
<sequence>MSKINQKNTWELKLIDHLSEIVKVEAENDKETNFQKASCTLEAGIKIYSVRVDSLHSEAYKVLGGINRAGLEDEQETIVEDDNVNNAQAEDNSKKESEKKISPLSTLESSFEVLNVKKFDVAFTVDPLYHQTSAQIDEGGAKGLLLNNLVIYGGCQVLFDSLEVPGKCRSCLVQNDVSTMIDLSFAEESIEQMVMNMSIKSEICPALREIIYQFDADNQCSREAFNIGQNSDPRADSFHVNEDGLDISSGNHDAWFLDNDDGATIANDNFGSEDFSFENHQVNEFYASPGPDMDDRFHEVSMFLFQRLGFTSKQNAWAGPDHWKYQSPKEYVPNTESRPTLSTKRSRNGKDAGIDLEFTAFIDKEMPHIFAPPRNPKSLLLSVNRSLCSNTLPEDCHYKSEDLVKLFLLPNVEVIYYIGSDSWEHSNNIDETFRSWDKESVLGDRYNNGNLFQDTEDSEELVSQPRQVNKIEVQYDRTSKQVDVHLLKKALWDQIQEVIRVPEMDPKRTISFKHLLATFPFDCQESALEDSSPHLFFICLLHLANEHGLTIQDCPSLDDLSIHLPSCQNIGVLSPSP</sequence>
<dbReference type="EMBL" id="JXTC01000070">
    <property type="protein sequence ID" value="PON91914.1"/>
    <property type="molecule type" value="Genomic_DNA"/>
</dbReference>
<dbReference type="STRING" id="63057.A0A2P5F288"/>
<reference evidence="3" key="1">
    <citation type="submission" date="2016-06" db="EMBL/GenBank/DDBJ databases">
        <title>Parallel loss of symbiosis genes in relatives of nitrogen-fixing non-legume Parasponia.</title>
        <authorList>
            <person name="Van Velzen R."/>
            <person name="Holmer R."/>
            <person name="Bu F."/>
            <person name="Rutten L."/>
            <person name="Van Zeijl A."/>
            <person name="Liu W."/>
            <person name="Santuari L."/>
            <person name="Cao Q."/>
            <person name="Sharma T."/>
            <person name="Shen D."/>
            <person name="Roswanjaya Y."/>
            <person name="Wardhani T."/>
            <person name="Kalhor M.S."/>
            <person name="Jansen J."/>
            <person name="Van den Hoogen J."/>
            <person name="Gungor B."/>
            <person name="Hartog M."/>
            <person name="Hontelez J."/>
            <person name="Verver J."/>
            <person name="Yang W.-C."/>
            <person name="Schijlen E."/>
            <person name="Repin R."/>
            <person name="Schilthuizen M."/>
            <person name="Schranz E."/>
            <person name="Heidstra R."/>
            <person name="Miyata K."/>
            <person name="Fedorova E."/>
            <person name="Kohlen W."/>
            <person name="Bisseling T."/>
            <person name="Smit S."/>
            <person name="Geurts R."/>
        </authorList>
    </citation>
    <scope>NUCLEOTIDE SEQUENCE [LARGE SCALE GENOMIC DNA]</scope>
    <source>
        <strain evidence="3">cv. RG33-2</strain>
    </source>
</reference>
<feature type="compositionally biased region" description="Polar residues" evidence="1">
    <location>
        <begin position="334"/>
        <end position="343"/>
    </location>
</feature>
<proteinExistence type="predicted"/>
<dbReference type="PIRSF" id="PIRSF017126">
    <property type="entry name" value="Condensin_H"/>
    <property type="match status" value="1"/>
</dbReference>
<name>A0A2P5F288_TREOI</name>
<dbReference type="GO" id="GO:0000796">
    <property type="term" value="C:condensin complex"/>
    <property type="evidence" value="ECO:0007669"/>
    <property type="project" value="InterPro"/>
</dbReference>
<dbReference type="Proteomes" id="UP000237000">
    <property type="component" value="Unassembled WGS sequence"/>
</dbReference>